<keyword evidence="2" id="KW-1185">Reference proteome</keyword>
<name>A0ABR6W6A0_9BACT</name>
<reference evidence="1 2" key="1">
    <citation type="submission" date="2019-06" db="EMBL/GenBank/DDBJ databases">
        <title>Spirosoma utsteinense sp. nov. isolated from Antarctic ice-free soils.</title>
        <authorList>
            <person name="Tahon G."/>
        </authorList>
    </citation>
    <scope>NUCLEOTIDE SEQUENCE [LARGE SCALE GENOMIC DNA]</scope>
    <source>
        <strain evidence="1 2">LMG 31447</strain>
    </source>
</reference>
<protein>
    <submittedName>
        <fullName evidence="1">Uncharacterized protein</fullName>
    </submittedName>
</protein>
<dbReference type="EMBL" id="VFIA01000011">
    <property type="protein sequence ID" value="MBC3791749.1"/>
    <property type="molecule type" value="Genomic_DNA"/>
</dbReference>
<sequence length="71" mass="8221">MPRISLVVLWDNEQIFTAGISNTGWVVEEGAETESGRVAIDRKITIRREKPDELCFNEHEHTRICAHVFIR</sequence>
<accession>A0ABR6W6A0</accession>
<organism evidence="1 2">
    <name type="scientific">Spirosoma utsteinense</name>
    <dbReference type="NCBI Taxonomy" id="2585773"/>
    <lineage>
        <taxon>Bacteria</taxon>
        <taxon>Pseudomonadati</taxon>
        <taxon>Bacteroidota</taxon>
        <taxon>Cytophagia</taxon>
        <taxon>Cytophagales</taxon>
        <taxon>Cytophagaceae</taxon>
        <taxon>Spirosoma</taxon>
    </lineage>
</organism>
<evidence type="ECO:0000313" key="1">
    <source>
        <dbReference type="EMBL" id="MBC3791749.1"/>
    </source>
</evidence>
<gene>
    <name evidence="1" type="ORF">FH603_2257</name>
</gene>
<proteinExistence type="predicted"/>
<dbReference type="RefSeq" id="WP_186737534.1">
    <property type="nucleotide sequence ID" value="NZ_VFIA01000011.1"/>
</dbReference>
<dbReference type="Proteomes" id="UP000700732">
    <property type="component" value="Unassembled WGS sequence"/>
</dbReference>
<comment type="caution">
    <text evidence="1">The sequence shown here is derived from an EMBL/GenBank/DDBJ whole genome shotgun (WGS) entry which is preliminary data.</text>
</comment>
<evidence type="ECO:0000313" key="2">
    <source>
        <dbReference type="Proteomes" id="UP000700732"/>
    </source>
</evidence>